<organism evidence="2 3">
    <name type="scientific">Araneus ventricosus</name>
    <name type="common">Orbweaver spider</name>
    <name type="synonym">Epeira ventricosa</name>
    <dbReference type="NCBI Taxonomy" id="182803"/>
    <lineage>
        <taxon>Eukaryota</taxon>
        <taxon>Metazoa</taxon>
        <taxon>Ecdysozoa</taxon>
        <taxon>Arthropoda</taxon>
        <taxon>Chelicerata</taxon>
        <taxon>Arachnida</taxon>
        <taxon>Araneae</taxon>
        <taxon>Araneomorphae</taxon>
        <taxon>Entelegynae</taxon>
        <taxon>Araneoidea</taxon>
        <taxon>Araneidae</taxon>
        <taxon>Araneus</taxon>
    </lineage>
</organism>
<dbReference type="Pfam" id="PF07727">
    <property type="entry name" value="RVT_2"/>
    <property type="match status" value="1"/>
</dbReference>
<keyword evidence="3" id="KW-1185">Reference proteome</keyword>
<dbReference type="Proteomes" id="UP000499080">
    <property type="component" value="Unassembled WGS sequence"/>
</dbReference>
<protein>
    <submittedName>
        <fullName evidence="2">Copia protein</fullName>
    </submittedName>
</protein>
<accession>A0A4Y2H1E7</accession>
<evidence type="ECO:0000259" key="1">
    <source>
        <dbReference type="Pfam" id="PF07727"/>
    </source>
</evidence>
<feature type="domain" description="Reverse transcriptase Ty1/copia-type" evidence="1">
    <location>
        <begin position="104"/>
        <end position="221"/>
    </location>
</feature>
<evidence type="ECO:0000313" key="3">
    <source>
        <dbReference type="Proteomes" id="UP000499080"/>
    </source>
</evidence>
<comment type="caution">
    <text evidence="2">The sequence shown here is derived from an EMBL/GenBank/DDBJ whole genome shotgun (WGS) entry which is preliminary data.</text>
</comment>
<proteinExistence type="predicted"/>
<gene>
    <name evidence="2" type="primary">GIP_320</name>
    <name evidence="2" type="ORF">AVEN_103432_1</name>
</gene>
<sequence>MLAEENKLFTFQKAINSSNKKEWRDARQEEFNSLNENETWELVNLLQCRKPIKNRWVYKIKKNADGEIQRYQASQFLKLAQFDVKCAFLYGDLHEEEGMQIKEKSLWSKTRCWNQKFKCFLQKCNLEQMNSDPCLFVDKDKSIFLIFFVDDSIIAAKDEEKLQEFLKNLEETFSVRNEPAHYFLGLQIQHLDDGSIFIHQENYCRKVLDSFNRSSANPVFISF</sequence>
<name>A0A4Y2H1E7_ARAVE</name>
<evidence type="ECO:0000313" key="2">
    <source>
        <dbReference type="EMBL" id="GBM60082.1"/>
    </source>
</evidence>
<dbReference type="InterPro" id="IPR013103">
    <property type="entry name" value="RVT_2"/>
</dbReference>
<dbReference type="EMBL" id="BGPR01001713">
    <property type="protein sequence ID" value="GBM60082.1"/>
    <property type="molecule type" value="Genomic_DNA"/>
</dbReference>
<reference evidence="2 3" key="1">
    <citation type="journal article" date="2019" name="Sci. Rep.">
        <title>Orb-weaving spider Araneus ventricosus genome elucidates the spidroin gene catalogue.</title>
        <authorList>
            <person name="Kono N."/>
            <person name="Nakamura H."/>
            <person name="Ohtoshi R."/>
            <person name="Moran D.A.P."/>
            <person name="Shinohara A."/>
            <person name="Yoshida Y."/>
            <person name="Fujiwara M."/>
            <person name="Mori M."/>
            <person name="Tomita M."/>
            <person name="Arakawa K."/>
        </authorList>
    </citation>
    <scope>NUCLEOTIDE SEQUENCE [LARGE SCALE GENOMIC DNA]</scope>
</reference>
<dbReference type="AlphaFoldDB" id="A0A4Y2H1E7"/>
<dbReference type="OrthoDB" id="6434303at2759"/>